<feature type="transmembrane region" description="Helical" evidence="6">
    <location>
        <begin position="128"/>
        <end position="146"/>
    </location>
</feature>
<gene>
    <name evidence="7" type="ORF">CAAU_1921</name>
</gene>
<keyword evidence="5 6" id="KW-0472">Membrane</keyword>
<dbReference type="PANTHER" id="PTHR42770:SF18">
    <property type="entry name" value="ARGININE_AGMATINE ANTIPORTER"/>
    <property type="match status" value="1"/>
</dbReference>
<dbReference type="Gene3D" id="1.20.1740.10">
    <property type="entry name" value="Amino acid/polyamine transporter I"/>
    <property type="match status" value="1"/>
</dbReference>
<evidence type="ECO:0000256" key="1">
    <source>
        <dbReference type="ARBA" id="ARBA00004651"/>
    </source>
</evidence>
<feature type="transmembrane region" description="Helical" evidence="6">
    <location>
        <begin position="191"/>
        <end position="211"/>
    </location>
</feature>
<dbReference type="InterPro" id="IPR050367">
    <property type="entry name" value="APC_superfamily"/>
</dbReference>
<dbReference type="PANTHER" id="PTHR42770">
    <property type="entry name" value="AMINO ACID TRANSPORTER-RELATED"/>
    <property type="match status" value="1"/>
</dbReference>
<keyword evidence="2" id="KW-1003">Cell membrane</keyword>
<dbReference type="STRING" id="857293.CAAU_1921"/>
<feature type="transmembrane region" description="Helical" evidence="6">
    <location>
        <begin position="394"/>
        <end position="413"/>
    </location>
</feature>
<dbReference type="EMBL" id="CAKP01000098">
    <property type="protein sequence ID" value="CCJ34005.1"/>
    <property type="molecule type" value="Genomic_DNA"/>
</dbReference>
<dbReference type="PIRSF" id="PIRSF006060">
    <property type="entry name" value="AA_transporter"/>
    <property type="match status" value="1"/>
</dbReference>
<dbReference type="eggNOG" id="COG0531">
    <property type="taxonomic scope" value="Bacteria"/>
</dbReference>
<feature type="transmembrane region" description="Helical" evidence="6">
    <location>
        <begin position="331"/>
        <end position="349"/>
    </location>
</feature>
<dbReference type="InterPro" id="IPR002293">
    <property type="entry name" value="AA/rel_permease1"/>
</dbReference>
<feature type="transmembrane region" description="Helical" evidence="6">
    <location>
        <begin position="153"/>
        <end position="179"/>
    </location>
</feature>
<proteinExistence type="predicted"/>
<evidence type="ECO:0000313" key="7">
    <source>
        <dbReference type="EMBL" id="CCJ34005.1"/>
    </source>
</evidence>
<keyword evidence="8" id="KW-1185">Reference proteome</keyword>
<keyword evidence="4 6" id="KW-1133">Transmembrane helix</keyword>
<comment type="subcellular location">
    <subcellularLocation>
        <location evidence="1">Cell membrane</location>
        <topology evidence="1">Multi-pass membrane protein</topology>
    </subcellularLocation>
</comment>
<organism evidence="7 8">
    <name type="scientific">Caloramator australicus RC3</name>
    <dbReference type="NCBI Taxonomy" id="857293"/>
    <lineage>
        <taxon>Bacteria</taxon>
        <taxon>Bacillati</taxon>
        <taxon>Bacillota</taxon>
        <taxon>Clostridia</taxon>
        <taxon>Eubacteriales</taxon>
        <taxon>Clostridiaceae</taxon>
        <taxon>Caloramator</taxon>
    </lineage>
</organism>
<evidence type="ECO:0000256" key="2">
    <source>
        <dbReference type="ARBA" id="ARBA00022475"/>
    </source>
</evidence>
<dbReference type="GO" id="GO:0022857">
    <property type="term" value="F:transmembrane transporter activity"/>
    <property type="evidence" value="ECO:0007669"/>
    <property type="project" value="InterPro"/>
</dbReference>
<feature type="transmembrane region" description="Helical" evidence="6">
    <location>
        <begin position="355"/>
        <end position="382"/>
    </location>
</feature>
<feature type="transmembrane region" description="Helical" evidence="6">
    <location>
        <begin position="45"/>
        <end position="67"/>
    </location>
</feature>
<evidence type="ECO:0000256" key="5">
    <source>
        <dbReference type="ARBA" id="ARBA00023136"/>
    </source>
</evidence>
<dbReference type="Proteomes" id="UP000007652">
    <property type="component" value="Unassembled WGS sequence"/>
</dbReference>
<evidence type="ECO:0000256" key="4">
    <source>
        <dbReference type="ARBA" id="ARBA00022989"/>
    </source>
</evidence>
<feature type="transmembrane region" description="Helical" evidence="6">
    <location>
        <begin position="12"/>
        <end position="33"/>
    </location>
</feature>
<feature type="transmembrane region" description="Helical" evidence="6">
    <location>
        <begin position="232"/>
        <end position="254"/>
    </location>
</feature>
<sequence length="447" mass="47854">MENNNTNLKRELGLVAATAIVVGNMIGSGIFMAPQGLAAASNPKATIIAWLITALGSMLIALSFAKLGAKMPQTGGPIVYTRAAFGKFAAFLIAWTYWVGSWVGNAAIITALMNYLSYFFPIFSNNRAAAFIASSAILWILTYINYKGVKEAGIVSIITTVLKIVPLIVFAIIAAMHFNPSYFSTVSAPEVAGMSTIPAAIAITLWSFVGLECATIPAGEIKNPERNIRLSTIYGTLITALIYILISIFAIGAMPQVELAKSNAPLADIINFATGGTWGGTFIALGALISTLGATSGWILVTARSSFAAAEDKMFPKIFAKVHPKYNTPSASLIISGIAANILLIMNYVSSLTAAFNFMLLLATLAFLPAYSFTAAAEILLLRNKSENFNLWNFIKSSFIALLAFAYSIYAIYGTGAEVVMYGFILMLLGIPFYVYQKIQNGDISNE</sequence>
<feature type="transmembrane region" description="Helical" evidence="6">
    <location>
        <begin position="419"/>
        <end position="436"/>
    </location>
</feature>
<feature type="transmembrane region" description="Helical" evidence="6">
    <location>
        <begin position="88"/>
        <end position="116"/>
    </location>
</feature>
<feature type="transmembrane region" description="Helical" evidence="6">
    <location>
        <begin position="282"/>
        <end position="310"/>
    </location>
</feature>
<keyword evidence="3 6" id="KW-0812">Transmembrane</keyword>
<comment type="caution">
    <text evidence="7">The sequence shown here is derived from an EMBL/GenBank/DDBJ whole genome shotgun (WGS) entry which is preliminary data.</text>
</comment>
<accession>I7K8W8</accession>
<dbReference type="AlphaFoldDB" id="I7K8W8"/>
<evidence type="ECO:0000313" key="8">
    <source>
        <dbReference type="Proteomes" id="UP000007652"/>
    </source>
</evidence>
<dbReference type="OrthoDB" id="178667at2"/>
<evidence type="ECO:0000256" key="6">
    <source>
        <dbReference type="SAM" id="Phobius"/>
    </source>
</evidence>
<evidence type="ECO:0000256" key="3">
    <source>
        <dbReference type="ARBA" id="ARBA00022692"/>
    </source>
</evidence>
<dbReference type="RefSeq" id="WP_008909262.1">
    <property type="nucleotide sequence ID" value="NZ_CAKP01000098.1"/>
</dbReference>
<protein>
    <submittedName>
        <fullName evidence="7">Lysine/cadaverine antiporter membrane protein CadB</fullName>
    </submittedName>
</protein>
<reference evidence="7 8" key="1">
    <citation type="journal article" date="2011" name="J. Bacteriol.">
        <title>Draft genome sequence of Caloramator australicus strain RC3T, a thermoanaerobe from the Great Artesian Basin of Australia.</title>
        <authorList>
            <person name="Ogg C.D."/>
            <person name="Patel B.K.C."/>
        </authorList>
    </citation>
    <scope>NUCLEOTIDE SEQUENCE [LARGE SCALE GENOMIC DNA]</scope>
    <source>
        <strain evidence="7 8">RC3</strain>
    </source>
</reference>
<dbReference type="Pfam" id="PF13520">
    <property type="entry name" value="AA_permease_2"/>
    <property type="match status" value="1"/>
</dbReference>
<dbReference type="GO" id="GO:0005886">
    <property type="term" value="C:plasma membrane"/>
    <property type="evidence" value="ECO:0007669"/>
    <property type="project" value="UniProtKB-SubCell"/>
</dbReference>
<name>I7K8W8_9CLOT</name>